<comment type="caution">
    <text evidence="4">The sequence shown here is derived from an EMBL/GenBank/DDBJ whole genome shotgun (WGS) entry which is preliminary data.</text>
</comment>
<accession>A0A5J4Z026</accession>
<comment type="similarity">
    <text evidence="1">Belongs to the CBP3 family.</text>
</comment>
<name>A0A5J4Z026_PORPP</name>
<dbReference type="GO" id="GO:0034551">
    <property type="term" value="P:mitochondrial respiratory chain complex III assembly"/>
    <property type="evidence" value="ECO:0007669"/>
    <property type="project" value="TreeGrafter"/>
</dbReference>
<feature type="region of interest" description="Disordered" evidence="2">
    <location>
        <begin position="1"/>
        <end position="35"/>
    </location>
</feature>
<evidence type="ECO:0000256" key="2">
    <source>
        <dbReference type="SAM" id="MobiDB-lite"/>
    </source>
</evidence>
<keyword evidence="5" id="KW-1185">Reference proteome</keyword>
<reference evidence="5" key="1">
    <citation type="journal article" date="2019" name="Nat. Commun.">
        <title>Expansion of phycobilisome linker gene families in mesophilic red algae.</title>
        <authorList>
            <person name="Lee J."/>
            <person name="Kim D."/>
            <person name="Bhattacharya D."/>
            <person name="Yoon H.S."/>
        </authorList>
    </citation>
    <scope>NUCLEOTIDE SEQUENCE [LARGE SCALE GENOMIC DNA]</scope>
    <source>
        <strain evidence="5">CCMP 1328</strain>
    </source>
</reference>
<dbReference type="Proteomes" id="UP000324585">
    <property type="component" value="Unassembled WGS sequence"/>
</dbReference>
<dbReference type="PANTHER" id="PTHR12184:SF1">
    <property type="entry name" value="UBIQUINOL-CYTOCHROME-C REDUCTASE COMPLEX ASSEMBLY FACTOR 1"/>
    <property type="match status" value="1"/>
</dbReference>
<evidence type="ECO:0000256" key="1">
    <source>
        <dbReference type="ARBA" id="ARBA00006407"/>
    </source>
</evidence>
<dbReference type="Pfam" id="PF03981">
    <property type="entry name" value="Ubiq_cyt_C_chap"/>
    <property type="match status" value="1"/>
</dbReference>
<feature type="domain" description="Ubiquinol-cytochrome c chaperone" evidence="3">
    <location>
        <begin position="101"/>
        <end position="240"/>
    </location>
</feature>
<dbReference type="EMBL" id="VRMN01000002">
    <property type="protein sequence ID" value="KAA8496765.1"/>
    <property type="molecule type" value="Genomic_DNA"/>
</dbReference>
<gene>
    <name evidence="4" type="ORF">FVE85_0494</name>
</gene>
<dbReference type="InterPro" id="IPR021150">
    <property type="entry name" value="Ubiq_cyt_c_chap"/>
</dbReference>
<dbReference type="PANTHER" id="PTHR12184">
    <property type="entry name" value="UBIQUINOL-CYTOCHROME C REDUCTASE COMPLEX ASSEMBLY FACTOR 1 FAMILY MEMBER"/>
    <property type="match status" value="1"/>
</dbReference>
<protein>
    <recommendedName>
        <fullName evidence="3">Ubiquinol-cytochrome c chaperone domain-containing protein</fullName>
    </recommendedName>
</protein>
<evidence type="ECO:0000313" key="5">
    <source>
        <dbReference type="Proteomes" id="UP000324585"/>
    </source>
</evidence>
<evidence type="ECO:0000259" key="3">
    <source>
        <dbReference type="Pfam" id="PF03981"/>
    </source>
</evidence>
<dbReference type="InterPro" id="IPR007129">
    <property type="entry name" value="Ubiqinol_cyt_c_chaperone_CPB3"/>
</dbReference>
<evidence type="ECO:0000313" key="4">
    <source>
        <dbReference type="EMBL" id="KAA8496765.1"/>
    </source>
</evidence>
<proteinExistence type="inferred from homology"/>
<dbReference type="AlphaFoldDB" id="A0A5J4Z026"/>
<sequence>MGGGVEAKGQSKTAPQDVRESHAPNQDVGRTSSQPHAETLWQRVFKDTEKVDGRQNWILKMLGWYAPEGRVRGASREIFQDAITVSESDGFLNMLGIREAVKPSFNVRFEFLGLHLWMAFIPLRKLDNMGMLVQQTLSDLFMTELQKRMSYEEGIGALSLSKWGRECEQIFFATMIALDKVVYDSSGRCDLSREAVCSATEEVLLKNLASLENDPHRARLLVQYLAKTIHGMRGLTLQDLYQDAHIFSVDSLRRAEIRRVAFPRPE</sequence>
<organism evidence="4 5">
    <name type="scientific">Porphyridium purpureum</name>
    <name type="common">Red alga</name>
    <name type="synonym">Porphyridium cruentum</name>
    <dbReference type="NCBI Taxonomy" id="35688"/>
    <lineage>
        <taxon>Eukaryota</taxon>
        <taxon>Rhodophyta</taxon>
        <taxon>Bangiophyceae</taxon>
        <taxon>Porphyridiales</taxon>
        <taxon>Porphyridiaceae</taxon>
        <taxon>Porphyridium</taxon>
    </lineage>
</organism>
<dbReference type="GO" id="GO:0005739">
    <property type="term" value="C:mitochondrion"/>
    <property type="evidence" value="ECO:0007669"/>
    <property type="project" value="TreeGrafter"/>
</dbReference>